<dbReference type="AlphaFoldDB" id="A0A3N6QTI2"/>
<proteinExistence type="predicted"/>
<accession>A0A3N6QTI2</accession>
<dbReference type="Proteomes" id="UP000269154">
    <property type="component" value="Unassembled WGS sequence"/>
</dbReference>
<feature type="domain" description="RES" evidence="1">
    <location>
        <begin position="17"/>
        <end position="143"/>
    </location>
</feature>
<gene>
    <name evidence="2" type="ORF">D5R40_15030</name>
</gene>
<dbReference type="EMBL" id="RCBY01000077">
    <property type="protein sequence ID" value="RQH42216.1"/>
    <property type="molecule type" value="Genomic_DNA"/>
</dbReference>
<reference evidence="2 3" key="1">
    <citation type="journal article" date="2018" name="ACS Chem. Biol.">
        <title>Ketoreductase domain dysfunction expands chemodiversity: malyngamide biosynthesis in the cyanobacterium Okeania hirsuta.</title>
        <authorList>
            <person name="Moss N.A."/>
            <person name="Leao T."/>
            <person name="Rankin M."/>
            <person name="McCullough T.M."/>
            <person name="Qu P."/>
            <person name="Korobeynikov A."/>
            <person name="Smith J.L."/>
            <person name="Gerwick L."/>
            <person name="Gerwick W.H."/>
        </authorList>
    </citation>
    <scope>NUCLEOTIDE SEQUENCE [LARGE SCALE GENOMIC DNA]</scope>
    <source>
        <strain evidence="2 3">PAB10Feb10-1</strain>
    </source>
</reference>
<dbReference type="InterPro" id="IPR014914">
    <property type="entry name" value="RES_dom"/>
</dbReference>
<organism evidence="2 3">
    <name type="scientific">Okeania hirsuta</name>
    <dbReference type="NCBI Taxonomy" id="1458930"/>
    <lineage>
        <taxon>Bacteria</taxon>
        <taxon>Bacillati</taxon>
        <taxon>Cyanobacteriota</taxon>
        <taxon>Cyanophyceae</taxon>
        <taxon>Oscillatoriophycideae</taxon>
        <taxon>Oscillatoriales</taxon>
        <taxon>Microcoleaceae</taxon>
        <taxon>Okeania</taxon>
    </lineage>
</organism>
<keyword evidence="3" id="KW-1185">Reference proteome</keyword>
<dbReference type="RefSeq" id="WP_124144861.1">
    <property type="nucleotide sequence ID" value="NZ_CAWOKI010000044.1"/>
</dbReference>
<sequence length="171" mass="19330">MSLIVWRISHKKHINSVFKAEASSYSRGRWNSKGTSLIYTSATLSLATLETLVSMEIENFGNIFVSIGVKIPDNFPIKQVDENLLPHNWRDTSPPAVLASIGDKWLTAKTTAVLKVPSAIIPQEYNYLINPLHPDFERISIYPPQSFTLDRNLKSIEKKLLTESYTVVLNK</sequence>
<dbReference type="SMART" id="SM00953">
    <property type="entry name" value="RES"/>
    <property type="match status" value="1"/>
</dbReference>
<comment type="caution">
    <text evidence="2">The sequence shown here is derived from an EMBL/GenBank/DDBJ whole genome shotgun (WGS) entry which is preliminary data.</text>
</comment>
<dbReference type="OrthoDB" id="9789501at2"/>
<evidence type="ECO:0000259" key="1">
    <source>
        <dbReference type="SMART" id="SM00953"/>
    </source>
</evidence>
<evidence type="ECO:0000313" key="2">
    <source>
        <dbReference type="EMBL" id="RQH42216.1"/>
    </source>
</evidence>
<evidence type="ECO:0000313" key="3">
    <source>
        <dbReference type="Proteomes" id="UP000269154"/>
    </source>
</evidence>
<name>A0A3N6QTI2_9CYAN</name>
<protein>
    <submittedName>
        <fullName evidence="2">RES domain-containing protein</fullName>
    </submittedName>
</protein>
<dbReference type="Pfam" id="PF08808">
    <property type="entry name" value="RES"/>
    <property type="match status" value="1"/>
</dbReference>